<evidence type="ECO:0000313" key="3">
    <source>
        <dbReference type="Proteomes" id="UP000325440"/>
    </source>
</evidence>
<sequence length="149" mass="17373">MLYLIIGVCFLVGKVFTPTEDKDEKEKEEFYERLEEILDTTVGNIKIVLDDFNAKTGKERIYRKVAEVHSLRDLSNDNSSRLANFALGNGLIIKSTMFPRKDIYTNIPGNRQTGDMRTRLTMFWSKTGLKMVQLMQEHYVELMQTRTIR</sequence>
<dbReference type="Gene3D" id="3.60.10.10">
    <property type="entry name" value="Endonuclease/exonuclease/phosphatase"/>
    <property type="match status" value="1"/>
</dbReference>
<gene>
    <name evidence="2" type="ORF">CINCED_3A000867</name>
</gene>
<reference evidence="2 3" key="1">
    <citation type="submission" date="2019-08" db="EMBL/GenBank/DDBJ databases">
        <authorList>
            <person name="Alioto T."/>
            <person name="Alioto T."/>
            <person name="Gomez Garrido J."/>
        </authorList>
    </citation>
    <scope>NUCLEOTIDE SEQUENCE [LARGE SCALE GENOMIC DNA]</scope>
</reference>
<accession>A0A5E4M9F7</accession>
<feature type="signal peptide" evidence="1">
    <location>
        <begin position="1"/>
        <end position="17"/>
    </location>
</feature>
<evidence type="ECO:0000256" key="1">
    <source>
        <dbReference type="SAM" id="SignalP"/>
    </source>
</evidence>
<name>A0A5E4M9F7_9HEMI</name>
<evidence type="ECO:0008006" key="4">
    <source>
        <dbReference type="Google" id="ProtNLM"/>
    </source>
</evidence>
<dbReference type="InterPro" id="IPR036691">
    <property type="entry name" value="Endo/exonu/phosph_ase_sf"/>
</dbReference>
<dbReference type="EMBL" id="CABPRJ010000477">
    <property type="protein sequence ID" value="VVC28029.1"/>
    <property type="molecule type" value="Genomic_DNA"/>
</dbReference>
<feature type="chain" id="PRO_5022944784" description="Endonuclease/exonuclease/phosphatase" evidence="1">
    <location>
        <begin position="18"/>
        <end position="149"/>
    </location>
</feature>
<protein>
    <recommendedName>
        <fullName evidence="4">Endonuclease/exonuclease/phosphatase</fullName>
    </recommendedName>
</protein>
<keyword evidence="1" id="KW-0732">Signal</keyword>
<organism evidence="2 3">
    <name type="scientific">Cinara cedri</name>
    <dbReference type="NCBI Taxonomy" id="506608"/>
    <lineage>
        <taxon>Eukaryota</taxon>
        <taxon>Metazoa</taxon>
        <taxon>Ecdysozoa</taxon>
        <taxon>Arthropoda</taxon>
        <taxon>Hexapoda</taxon>
        <taxon>Insecta</taxon>
        <taxon>Pterygota</taxon>
        <taxon>Neoptera</taxon>
        <taxon>Paraneoptera</taxon>
        <taxon>Hemiptera</taxon>
        <taxon>Sternorrhyncha</taxon>
        <taxon>Aphidomorpha</taxon>
        <taxon>Aphidoidea</taxon>
        <taxon>Aphididae</taxon>
        <taxon>Lachninae</taxon>
        <taxon>Cinara</taxon>
    </lineage>
</organism>
<dbReference type="Proteomes" id="UP000325440">
    <property type="component" value="Unassembled WGS sequence"/>
</dbReference>
<keyword evidence="3" id="KW-1185">Reference proteome</keyword>
<dbReference type="AlphaFoldDB" id="A0A5E4M9F7"/>
<evidence type="ECO:0000313" key="2">
    <source>
        <dbReference type="EMBL" id="VVC28029.1"/>
    </source>
</evidence>
<proteinExistence type="predicted"/>